<evidence type="ECO:0000313" key="2">
    <source>
        <dbReference type="EMBL" id="MEY2253067.1"/>
    </source>
</evidence>
<gene>
    <name evidence="2" type="ORF">AB7A72_18755</name>
</gene>
<organism evidence="2 3">
    <name type="scientific">Comamonas sediminis</name>
    <dbReference type="NCBI Taxonomy" id="1783360"/>
    <lineage>
        <taxon>Bacteria</taxon>
        <taxon>Pseudomonadati</taxon>
        <taxon>Pseudomonadota</taxon>
        <taxon>Betaproteobacteria</taxon>
        <taxon>Burkholderiales</taxon>
        <taxon>Comamonadaceae</taxon>
        <taxon>Comamonas</taxon>
    </lineage>
</organism>
<dbReference type="RefSeq" id="WP_239809168.1">
    <property type="nucleotide sequence ID" value="NZ_CP191350.1"/>
</dbReference>
<feature type="region of interest" description="Disordered" evidence="1">
    <location>
        <begin position="1"/>
        <end position="50"/>
    </location>
</feature>
<dbReference type="Proteomes" id="UP001562178">
    <property type="component" value="Unassembled WGS sequence"/>
</dbReference>
<proteinExistence type="predicted"/>
<accession>A0ABV4B699</accession>
<feature type="compositionally biased region" description="Polar residues" evidence="1">
    <location>
        <begin position="1"/>
        <end position="14"/>
    </location>
</feature>
<keyword evidence="3" id="KW-1185">Reference proteome</keyword>
<dbReference type="EMBL" id="JBGBDC010000008">
    <property type="protein sequence ID" value="MEY2253067.1"/>
    <property type="molecule type" value="Genomic_DNA"/>
</dbReference>
<name>A0ABV4B699_9BURK</name>
<sequence length="50" mass="5385">MSKRQLGSQQSTRIAQMPRKAGSGAQNPHPGETLRPGTKKPPEGGFQRKA</sequence>
<evidence type="ECO:0000256" key="1">
    <source>
        <dbReference type="SAM" id="MobiDB-lite"/>
    </source>
</evidence>
<comment type="caution">
    <text evidence="2">The sequence shown here is derived from an EMBL/GenBank/DDBJ whole genome shotgun (WGS) entry which is preliminary data.</text>
</comment>
<protein>
    <submittedName>
        <fullName evidence="2">Uncharacterized protein</fullName>
    </submittedName>
</protein>
<evidence type="ECO:0000313" key="3">
    <source>
        <dbReference type="Proteomes" id="UP001562178"/>
    </source>
</evidence>
<reference evidence="2 3" key="1">
    <citation type="journal article" date="2016" name="Int. J. Syst. Evol. Microbiol.">
        <title>Description of Comamonas sediminis sp. nov., isolated from lagoon sediments.</title>
        <authorList>
            <person name="Subhash Y."/>
            <person name="Bang J.J."/>
            <person name="You T.H."/>
            <person name="Lee S.S."/>
        </authorList>
    </citation>
    <scope>NUCLEOTIDE SEQUENCE [LARGE SCALE GENOMIC DNA]</scope>
    <source>
        <strain evidence="2 3">JCM 31169</strain>
    </source>
</reference>